<dbReference type="EMBL" id="JACGCM010002753">
    <property type="protein sequence ID" value="KAF6136256.1"/>
    <property type="molecule type" value="Genomic_DNA"/>
</dbReference>
<organism evidence="1 2">
    <name type="scientific">Kingdonia uniflora</name>
    <dbReference type="NCBI Taxonomy" id="39325"/>
    <lineage>
        <taxon>Eukaryota</taxon>
        <taxon>Viridiplantae</taxon>
        <taxon>Streptophyta</taxon>
        <taxon>Embryophyta</taxon>
        <taxon>Tracheophyta</taxon>
        <taxon>Spermatophyta</taxon>
        <taxon>Magnoliopsida</taxon>
        <taxon>Ranunculales</taxon>
        <taxon>Circaeasteraceae</taxon>
        <taxon>Kingdonia</taxon>
    </lineage>
</organism>
<keyword evidence="2" id="KW-1185">Reference proteome</keyword>
<evidence type="ECO:0000313" key="2">
    <source>
        <dbReference type="Proteomes" id="UP000541444"/>
    </source>
</evidence>
<proteinExistence type="predicted"/>
<comment type="caution">
    <text evidence="1">The sequence shown here is derived from an EMBL/GenBank/DDBJ whole genome shotgun (WGS) entry which is preliminary data.</text>
</comment>
<accession>A0A7J7L0V8</accession>
<gene>
    <name evidence="1" type="ORF">GIB67_006646</name>
</gene>
<protein>
    <submittedName>
        <fullName evidence="1">Uncharacterized protein</fullName>
    </submittedName>
</protein>
<dbReference type="AlphaFoldDB" id="A0A7J7L0V8"/>
<dbReference type="Proteomes" id="UP000541444">
    <property type="component" value="Unassembled WGS sequence"/>
</dbReference>
<evidence type="ECO:0000313" key="1">
    <source>
        <dbReference type="EMBL" id="KAF6136256.1"/>
    </source>
</evidence>
<name>A0A7J7L0V8_9MAGN</name>
<sequence length="258" mass="29523">MIEGTKKEALTDKQFDHVPLIFFKSQIPKKANRVPGKKRMEFSKLEEIQSTVENVHQQVTPGDELEVVKDLMVNDEVDVERKVNLEVISSEYGGDLLELLFILFVVFEVKNGDEKVDNDVKKDGKEYVKSVEEEQPQVAEKEDSEQQTLVVYYNGKKDVQYANDVFAEEEKTMVVVEVAKIDIIVFNQEEVIGESYQASADQITVISIKEQTMEVTKTEDEASQAINAYSKALIHYFNAQHRDCPVKEKIVLVDVYSY</sequence>
<reference evidence="1 2" key="1">
    <citation type="journal article" date="2020" name="IScience">
        <title>Genome Sequencing of the Endangered Kingdonia uniflora (Circaeasteraceae, Ranunculales) Reveals Potential Mechanisms of Evolutionary Specialization.</title>
        <authorList>
            <person name="Sun Y."/>
            <person name="Deng T."/>
            <person name="Zhang A."/>
            <person name="Moore M.J."/>
            <person name="Landis J.B."/>
            <person name="Lin N."/>
            <person name="Zhang H."/>
            <person name="Zhang X."/>
            <person name="Huang J."/>
            <person name="Zhang X."/>
            <person name="Sun H."/>
            <person name="Wang H."/>
        </authorList>
    </citation>
    <scope>NUCLEOTIDE SEQUENCE [LARGE SCALE GENOMIC DNA]</scope>
    <source>
        <strain evidence="1">TB1705</strain>
        <tissue evidence="1">Leaf</tissue>
    </source>
</reference>